<feature type="transmembrane region" description="Helical" evidence="1">
    <location>
        <begin position="77"/>
        <end position="98"/>
    </location>
</feature>
<evidence type="ECO:0008006" key="4">
    <source>
        <dbReference type="Google" id="ProtNLM"/>
    </source>
</evidence>
<dbReference type="EMBL" id="CP049934">
    <property type="protein sequence ID" value="QIM15493.1"/>
    <property type="molecule type" value="Genomic_DNA"/>
</dbReference>
<feature type="transmembrane region" description="Helical" evidence="1">
    <location>
        <begin position="20"/>
        <end position="39"/>
    </location>
</feature>
<organism evidence="2 3">
    <name type="scientific">Leucobacter insecticola</name>
    <dbReference type="NCBI Taxonomy" id="2714934"/>
    <lineage>
        <taxon>Bacteria</taxon>
        <taxon>Bacillati</taxon>
        <taxon>Actinomycetota</taxon>
        <taxon>Actinomycetes</taxon>
        <taxon>Micrococcales</taxon>
        <taxon>Microbacteriaceae</taxon>
        <taxon>Leucobacter</taxon>
    </lineage>
</organism>
<feature type="transmembrane region" description="Helical" evidence="1">
    <location>
        <begin position="104"/>
        <end position="127"/>
    </location>
</feature>
<dbReference type="Proteomes" id="UP000501387">
    <property type="component" value="Chromosome"/>
</dbReference>
<keyword evidence="1" id="KW-0812">Transmembrane</keyword>
<feature type="transmembrane region" description="Helical" evidence="1">
    <location>
        <begin position="139"/>
        <end position="158"/>
    </location>
</feature>
<dbReference type="AlphaFoldDB" id="A0A6G8FGU0"/>
<protein>
    <recommendedName>
        <fullName evidence="4">HdeD family acid-resistance protein</fullName>
    </recommendedName>
</protein>
<dbReference type="InterPro" id="IPR005325">
    <property type="entry name" value="DUF308_memb"/>
</dbReference>
<name>A0A6G8FGU0_9MICO</name>
<evidence type="ECO:0000313" key="2">
    <source>
        <dbReference type="EMBL" id="QIM15493.1"/>
    </source>
</evidence>
<dbReference type="KEGG" id="lins:G7067_02220"/>
<accession>A0A6G8FGU0</accession>
<keyword evidence="3" id="KW-1185">Reference proteome</keyword>
<keyword evidence="1" id="KW-1133">Transmembrane helix</keyword>
<keyword evidence="1" id="KW-0472">Membrane</keyword>
<evidence type="ECO:0000313" key="3">
    <source>
        <dbReference type="Proteomes" id="UP000501387"/>
    </source>
</evidence>
<feature type="transmembrane region" description="Helical" evidence="1">
    <location>
        <begin position="45"/>
        <end position="65"/>
    </location>
</feature>
<dbReference type="Pfam" id="PF03729">
    <property type="entry name" value="DUF308"/>
    <property type="match status" value="2"/>
</dbReference>
<gene>
    <name evidence="2" type="ORF">G7067_02220</name>
</gene>
<reference evidence="2 3" key="1">
    <citation type="submission" date="2020-03" db="EMBL/GenBank/DDBJ databases">
        <title>Leucobacter sp. nov., isolated from beetles.</title>
        <authorList>
            <person name="Hyun D.-W."/>
            <person name="Bae J.-W."/>
        </authorList>
    </citation>
    <scope>NUCLEOTIDE SEQUENCE [LARGE SCALE GENOMIC DNA]</scope>
    <source>
        <strain evidence="2 3">HDW9B</strain>
    </source>
</reference>
<sequence>MSSPETVFMQRASDGVRTAIGVGGLIAVVLGLLIIFFPLKSGEVMMQIVAAVMAAYALVIGAVYIGSSIFGRTLGGWVRTGHVLLGLLYVIGGVIMMVNLGATALVLAGFLSVIVGLLWLFEGALAFSMLKQSASKAWTVIYAVISIIAGAVLIMSPFMGAVTLWLLLGISMVVLGAVQVIRALLVKPEV</sequence>
<proteinExistence type="predicted"/>
<feature type="transmembrane region" description="Helical" evidence="1">
    <location>
        <begin position="164"/>
        <end position="185"/>
    </location>
</feature>
<evidence type="ECO:0000256" key="1">
    <source>
        <dbReference type="SAM" id="Phobius"/>
    </source>
</evidence>